<reference evidence="6 7" key="1">
    <citation type="journal article" date="2014" name="Mol. Plant">
        <title>Chromosome Scale Genome Assembly and Transcriptome Profiling of Nannochloropsis gaditana in Nitrogen Depletion.</title>
        <authorList>
            <person name="Corteggiani Carpinelli E."/>
            <person name="Telatin A."/>
            <person name="Vitulo N."/>
            <person name="Forcato C."/>
            <person name="D'Angelo M."/>
            <person name="Schiavon R."/>
            <person name="Vezzi A."/>
            <person name="Giacometti G.M."/>
            <person name="Morosinotto T."/>
            <person name="Valle G."/>
        </authorList>
    </citation>
    <scope>NUCLEOTIDE SEQUENCE [LARGE SCALE GENOMIC DNA]</scope>
    <source>
        <strain evidence="6 7">B-31</strain>
    </source>
</reference>
<dbReference type="InterPro" id="IPR046342">
    <property type="entry name" value="CBS_dom_sf"/>
</dbReference>
<feature type="region of interest" description="Disordered" evidence="3">
    <location>
        <begin position="332"/>
        <end position="389"/>
    </location>
</feature>
<feature type="domain" description="CBS" evidence="5">
    <location>
        <begin position="267"/>
        <end position="324"/>
    </location>
</feature>
<sequence length="581" mass="61718">GLSGVGSIPHIALRGKKDSSFRPVSKLRPRNPLVVDGASSVTEVVKAMVHKRTDAALVTSRTGKVLGILTDNDVTRRVIAQYRAETETPISTIMTENPKFVSQDSDSIDALTTMVKGRFRHLPVMGPHGQVVGLLDIAKCLSDAITRLERREEKTASSLAAASAGVAQGGHGALMHLMQLLQEQSEPGRDCNPSLRALLGQQGAPTNIVRATVNVRTAAEVMSKCRKAVLVVDEDESLVGIFTPKDMLGRVVSQELSPDFTAVSSVMTARPDTIEAEATVLEALYMMRENHYLHLPVTDSRDGSVVGLVDVMEIVHVVCGREDGGRQFWASAQESGRKGRGEGEGWSSASELSSHAAARPSRHPGSIIAGPRSTLRGAGPDPDEQRHIQANPVDPHEDLESASVLAGSGQPHTSNLHVLMSSSAEPALEGRASQLNGSTSRGALNAPGGAQFRLKVVGEDGAVKTVTVPTENFEAAIEAVGKALDMPTGQRAWTYVDDQKDVITVDTDEGFEEMLAYAHGAHLSVLKVTIIKRRRPKTRRSSGASSGGRSSGGKTLTVLAMSSIVGLAVVGIAIMAGRKYR</sequence>
<feature type="domain" description="CBS" evidence="5">
    <location>
        <begin position="94"/>
        <end position="153"/>
    </location>
</feature>
<protein>
    <submittedName>
        <fullName evidence="6">Cbs domain-containing protein</fullName>
    </submittedName>
</protein>
<evidence type="ECO:0000256" key="4">
    <source>
        <dbReference type="SAM" id="Phobius"/>
    </source>
</evidence>
<comment type="caution">
    <text evidence="6">The sequence shown here is derived from an EMBL/GenBank/DDBJ whole genome shotgun (WGS) entry which is preliminary data.</text>
</comment>
<feature type="compositionally biased region" description="Low complexity" evidence="3">
    <location>
        <begin position="345"/>
        <end position="358"/>
    </location>
</feature>
<dbReference type="SUPFAM" id="SSF54631">
    <property type="entry name" value="CBS-domain pair"/>
    <property type="match status" value="2"/>
</dbReference>
<keyword evidence="2" id="KW-0129">CBS domain</keyword>
<keyword evidence="7" id="KW-1185">Reference proteome</keyword>
<organism evidence="6 7">
    <name type="scientific">Nannochloropsis gaditana</name>
    <dbReference type="NCBI Taxonomy" id="72520"/>
    <lineage>
        <taxon>Eukaryota</taxon>
        <taxon>Sar</taxon>
        <taxon>Stramenopiles</taxon>
        <taxon>Ochrophyta</taxon>
        <taxon>Eustigmatophyceae</taxon>
        <taxon>Eustigmatales</taxon>
        <taxon>Monodopsidaceae</taxon>
        <taxon>Nannochloropsis</taxon>
    </lineage>
</organism>
<keyword evidence="4" id="KW-0472">Membrane</keyword>
<keyword evidence="1" id="KW-0677">Repeat</keyword>
<dbReference type="Gene3D" id="3.10.580.10">
    <property type="entry name" value="CBS-domain"/>
    <property type="match status" value="2"/>
</dbReference>
<dbReference type="InterPro" id="IPR051462">
    <property type="entry name" value="CBS_domain-containing"/>
</dbReference>
<dbReference type="OrthoDB" id="418595at2759"/>
<dbReference type="SMART" id="SM00116">
    <property type="entry name" value="CBS"/>
    <property type="match status" value="4"/>
</dbReference>
<feature type="region of interest" description="Disordered" evidence="3">
    <location>
        <begin position="427"/>
        <end position="446"/>
    </location>
</feature>
<name>W7TUI2_9STRA</name>
<dbReference type="InterPro" id="IPR000644">
    <property type="entry name" value="CBS_dom"/>
</dbReference>
<evidence type="ECO:0000313" key="6">
    <source>
        <dbReference type="EMBL" id="EWM24281.1"/>
    </source>
</evidence>
<feature type="compositionally biased region" description="Polar residues" evidence="3">
    <location>
        <begin position="433"/>
        <end position="442"/>
    </location>
</feature>
<evidence type="ECO:0000313" key="7">
    <source>
        <dbReference type="Proteomes" id="UP000019335"/>
    </source>
</evidence>
<feature type="non-terminal residue" evidence="6">
    <location>
        <position position="1"/>
    </location>
</feature>
<dbReference type="Pfam" id="PF00571">
    <property type="entry name" value="CBS"/>
    <property type="match status" value="4"/>
</dbReference>
<keyword evidence="4" id="KW-0812">Transmembrane</keyword>
<evidence type="ECO:0000256" key="1">
    <source>
        <dbReference type="ARBA" id="ARBA00022737"/>
    </source>
</evidence>
<feature type="domain" description="CBS" evidence="5">
    <location>
        <begin position="27"/>
        <end position="85"/>
    </location>
</feature>
<dbReference type="PANTHER" id="PTHR48108">
    <property type="entry name" value="CBS DOMAIN-CONTAINING PROTEIN CBSX2, CHLOROPLASTIC"/>
    <property type="match status" value="1"/>
</dbReference>
<accession>W7TUI2</accession>
<dbReference type="EMBL" id="AZIL01001306">
    <property type="protein sequence ID" value="EWM24281.1"/>
    <property type="molecule type" value="Genomic_DNA"/>
</dbReference>
<evidence type="ECO:0000259" key="5">
    <source>
        <dbReference type="PROSITE" id="PS51371"/>
    </source>
</evidence>
<evidence type="ECO:0000256" key="2">
    <source>
        <dbReference type="PROSITE-ProRule" id="PRU00703"/>
    </source>
</evidence>
<proteinExistence type="predicted"/>
<dbReference type="PROSITE" id="PS51371">
    <property type="entry name" value="CBS"/>
    <property type="match status" value="3"/>
</dbReference>
<evidence type="ECO:0000256" key="3">
    <source>
        <dbReference type="SAM" id="MobiDB-lite"/>
    </source>
</evidence>
<dbReference type="Proteomes" id="UP000019335">
    <property type="component" value="Chromosome 14"/>
</dbReference>
<keyword evidence="4" id="KW-1133">Transmembrane helix</keyword>
<gene>
    <name evidence="6" type="ORF">Naga_100020g1</name>
</gene>
<dbReference type="SUPFAM" id="SSF54277">
    <property type="entry name" value="CAD &amp; PB1 domains"/>
    <property type="match status" value="1"/>
</dbReference>
<dbReference type="PANTHER" id="PTHR48108:SF26">
    <property type="entry name" value="CBS DOMAIN-CONTAINING PROTEIN DDB_G0289609"/>
    <property type="match status" value="1"/>
</dbReference>
<feature type="transmembrane region" description="Helical" evidence="4">
    <location>
        <begin position="556"/>
        <end position="576"/>
    </location>
</feature>
<dbReference type="AlphaFoldDB" id="W7TUI2"/>